<dbReference type="EMBL" id="PVYX01000001">
    <property type="protein sequence ID" value="PRX57902.1"/>
    <property type="molecule type" value="Genomic_DNA"/>
</dbReference>
<evidence type="ECO:0000313" key="2">
    <source>
        <dbReference type="Proteomes" id="UP000237640"/>
    </source>
</evidence>
<dbReference type="AlphaFoldDB" id="A0A2T0MJZ9"/>
<keyword evidence="2" id="KW-1185">Reference proteome</keyword>
<gene>
    <name evidence="1" type="ORF">CLV81_1916</name>
</gene>
<comment type="caution">
    <text evidence="1">The sequence shown here is derived from an EMBL/GenBank/DDBJ whole genome shotgun (WGS) entry which is preliminary data.</text>
</comment>
<protein>
    <recommendedName>
        <fullName evidence="3">Lipocalin-like protein</fullName>
    </recommendedName>
</protein>
<dbReference type="OrthoDB" id="1448791at2"/>
<dbReference type="RefSeq" id="WP_106144761.1">
    <property type="nucleotide sequence ID" value="NZ_PVYX01000001.1"/>
</dbReference>
<proteinExistence type="predicted"/>
<organism evidence="1 2">
    <name type="scientific">Flagellimonas meridianipacifica</name>
    <dbReference type="NCBI Taxonomy" id="1080225"/>
    <lineage>
        <taxon>Bacteria</taxon>
        <taxon>Pseudomonadati</taxon>
        <taxon>Bacteroidota</taxon>
        <taxon>Flavobacteriia</taxon>
        <taxon>Flavobacteriales</taxon>
        <taxon>Flavobacteriaceae</taxon>
        <taxon>Flagellimonas</taxon>
    </lineage>
</organism>
<evidence type="ECO:0008006" key="3">
    <source>
        <dbReference type="Google" id="ProtNLM"/>
    </source>
</evidence>
<accession>A0A2T0MJZ9</accession>
<sequence length="173" mass="19047">MDTYFTVFKSIWSKDGLNRLLIVTITSLFVLGCSNDDNGDEFDYSLEGDNLSIADITGNWTATFAEFELLSDSNSTIELVSQGGNVTLNIQSNGRFTSTIGFPGEAAEQFSGQLGFFESLLVLLDDEDEPGDEAFLNINLTSDDVLEVDGILELDFDSDGSFEDTFVDLRMVR</sequence>
<evidence type="ECO:0000313" key="1">
    <source>
        <dbReference type="EMBL" id="PRX57902.1"/>
    </source>
</evidence>
<dbReference type="Proteomes" id="UP000237640">
    <property type="component" value="Unassembled WGS sequence"/>
</dbReference>
<name>A0A2T0MJZ9_9FLAO</name>
<reference evidence="1 2" key="1">
    <citation type="submission" date="2018-03" db="EMBL/GenBank/DDBJ databases">
        <title>Genomic Encyclopedia of Archaeal and Bacterial Type Strains, Phase II (KMG-II): from individual species to whole genera.</title>
        <authorList>
            <person name="Goeker M."/>
        </authorList>
    </citation>
    <scope>NUCLEOTIDE SEQUENCE [LARGE SCALE GENOMIC DNA]</scope>
    <source>
        <strain evidence="1 2">DSM 25027</strain>
    </source>
</reference>